<dbReference type="EC" id="3.1.3.16" evidence="2"/>
<dbReference type="PANTHER" id="PTHR42850">
    <property type="entry name" value="METALLOPHOSPHOESTERASE"/>
    <property type="match status" value="1"/>
</dbReference>
<dbReference type="GO" id="GO:0008803">
    <property type="term" value="F:bis(5'-nucleosyl)-tetraphosphatase (symmetrical) activity"/>
    <property type="evidence" value="ECO:0007669"/>
    <property type="project" value="TreeGrafter"/>
</dbReference>
<dbReference type="Pfam" id="PF00149">
    <property type="entry name" value="Metallophos"/>
    <property type="match status" value="1"/>
</dbReference>
<dbReference type="InterPro" id="IPR050126">
    <property type="entry name" value="Ap4A_hydrolase"/>
</dbReference>
<dbReference type="PANTHER" id="PTHR42850:SF4">
    <property type="entry name" value="ZINC-DEPENDENT ENDOPOLYPHOSPHATASE"/>
    <property type="match status" value="1"/>
</dbReference>
<evidence type="ECO:0000313" key="3">
    <source>
        <dbReference type="Proteomes" id="UP000260005"/>
    </source>
</evidence>
<dbReference type="Gene3D" id="3.60.21.10">
    <property type="match status" value="1"/>
</dbReference>
<organism evidence="2 3">
    <name type="scientific">Enterococcus phage EF1</name>
    <dbReference type="NCBI Taxonomy" id="2025813"/>
    <lineage>
        <taxon>Viruses</taxon>
        <taxon>Duplodnaviria</taxon>
        <taxon>Heunggongvirae</taxon>
        <taxon>Uroviricota</taxon>
        <taxon>Caudoviricetes</taxon>
    </lineage>
</organism>
<name>A0A249XXL0_9CAUD</name>
<dbReference type="EMBL" id="MF001358">
    <property type="protein sequence ID" value="ASZ76715.1"/>
    <property type="molecule type" value="Genomic_DNA"/>
</dbReference>
<dbReference type="InterPro" id="IPR029052">
    <property type="entry name" value="Metallo-depent_PP-like"/>
</dbReference>
<proteinExistence type="predicted"/>
<dbReference type="SUPFAM" id="SSF56300">
    <property type="entry name" value="Metallo-dependent phosphatases"/>
    <property type="match status" value="1"/>
</dbReference>
<reference evidence="2 3" key="1">
    <citation type="submission" date="2017-04" db="EMBL/GenBank/DDBJ databases">
        <title>Complete Genome Sequence of Lytic Bacteriophage EF1 Infecting Enterococcus faecalis Isolates.</title>
        <authorList>
            <person name="Kim D."/>
            <person name="Kim Y.J."/>
            <person name="Han B.K."/>
            <person name="Kim H."/>
        </authorList>
    </citation>
    <scope>NUCLEOTIDE SEQUENCE [LARGE SCALE GENOMIC DNA]</scope>
</reference>
<dbReference type="Proteomes" id="UP000260005">
    <property type="component" value="Segment"/>
</dbReference>
<sequence length="270" mass="31279">MTVYAMSDIHGNFQALEKALDFLFNKTKISIGEDKLIFLGDYIDRSPDGYSVLKTIYDLQQKHGKENIIVLMGNHDEMFLEWLKNPSNTLHLINDKPLTTVKSFIKPLNKEWNLIFDGVDAIYDISDPNNQIKVTQEVVDTIKTEYKELLDWYQNLDYFYEHGNALFVHAGFEEESSGHWTDSSKEEMTWKYPASLGYTPWNKEIVAGHIMTRELHPEGVPQEKEDSIYRNKDHIFIDGAAPITNHINILAYDENGYLYYDAETGEILPE</sequence>
<protein>
    <submittedName>
        <fullName evidence="2">Serine/threonine protein phosphatase</fullName>
        <ecNumber evidence="2">3.1.3.16</ecNumber>
    </submittedName>
</protein>
<dbReference type="GO" id="GO:0004722">
    <property type="term" value="F:protein serine/threonine phosphatase activity"/>
    <property type="evidence" value="ECO:0007669"/>
    <property type="project" value="UniProtKB-EC"/>
</dbReference>
<keyword evidence="3" id="KW-1185">Reference proteome</keyword>
<feature type="domain" description="Calcineurin-like phosphoesterase" evidence="1">
    <location>
        <begin position="1"/>
        <end position="193"/>
    </location>
</feature>
<evidence type="ECO:0000259" key="1">
    <source>
        <dbReference type="Pfam" id="PF00149"/>
    </source>
</evidence>
<evidence type="ECO:0000313" key="2">
    <source>
        <dbReference type="EMBL" id="ASZ76715.1"/>
    </source>
</evidence>
<accession>A0A249XXL0</accession>
<keyword evidence="2" id="KW-0378">Hydrolase</keyword>
<dbReference type="InterPro" id="IPR004843">
    <property type="entry name" value="Calcineurin-like_PHP"/>
</dbReference>
<dbReference type="GO" id="GO:0110154">
    <property type="term" value="P:RNA decapping"/>
    <property type="evidence" value="ECO:0007669"/>
    <property type="project" value="TreeGrafter"/>
</dbReference>